<evidence type="ECO:0000313" key="3">
    <source>
        <dbReference type="Proteomes" id="UP001189429"/>
    </source>
</evidence>
<organism evidence="2 3">
    <name type="scientific">Prorocentrum cordatum</name>
    <dbReference type="NCBI Taxonomy" id="2364126"/>
    <lineage>
        <taxon>Eukaryota</taxon>
        <taxon>Sar</taxon>
        <taxon>Alveolata</taxon>
        <taxon>Dinophyceae</taxon>
        <taxon>Prorocentrales</taxon>
        <taxon>Prorocentraceae</taxon>
        <taxon>Prorocentrum</taxon>
    </lineage>
</organism>
<dbReference type="EMBL" id="CAUYUJ010011503">
    <property type="protein sequence ID" value="CAK0831914.1"/>
    <property type="molecule type" value="Genomic_DNA"/>
</dbReference>
<evidence type="ECO:0000313" key="2">
    <source>
        <dbReference type="EMBL" id="CAK0831914.1"/>
    </source>
</evidence>
<name>A0ABN9SJN7_9DINO</name>
<evidence type="ECO:0000256" key="1">
    <source>
        <dbReference type="SAM" id="MobiDB-lite"/>
    </source>
</evidence>
<dbReference type="Proteomes" id="UP001189429">
    <property type="component" value="Unassembled WGS sequence"/>
</dbReference>
<keyword evidence="3" id="KW-1185">Reference proteome</keyword>
<protein>
    <submittedName>
        <fullName evidence="2">Uncharacterized protein</fullName>
    </submittedName>
</protein>
<feature type="compositionally biased region" description="Polar residues" evidence="1">
    <location>
        <begin position="1"/>
        <end position="11"/>
    </location>
</feature>
<comment type="caution">
    <text evidence="2">The sequence shown here is derived from an EMBL/GenBank/DDBJ whole genome shotgun (WGS) entry which is preliminary data.</text>
</comment>
<gene>
    <name evidence="2" type="ORF">PCOR1329_LOCUS30130</name>
</gene>
<reference evidence="2" key="1">
    <citation type="submission" date="2023-10" db="EMBL/GenBank/DDBJ databases">
        <authorList>
            <person name="Chen Y."/>
            <person name="Shah S."/>
            <person name="Dougan E. K."/>
            <person name="Thang M."/>
            <person name="Chan C."/>
        </authorList>
    </citation>
    <scope>NUCLEOTIDE SEQUENCE [LARGE SCALE GENOMIC DNA]</scope>
</reference>
<sequence>MQTLPTTPLGASSSTSCSSCSSSFSSSSPSPPVRLRECRRQRELRRLRELHAILESCAVSESYAVITSFSVVDTDRLSLRYYPVLVFPDLAVFDGCRPFVCALSVADGGTLLFDFASDENFVVMVMQCYSIFFYWYESWYRSWGHPQIALCV</sequence>
<proteinExistence type="predicted"/>
<feature type="compositionally biased region" description="Low complexity" evidence="1">
    <location>
        <begin position="12"/>
        <end position="28"/>
    </location>
</feature>
<accession>A0ABN9SJN7</accession>
<feature type="region of interest" description="Disordered" evidence="1">
    <location>
        <begin position="1"/>
        <end position="32"/>
    </location>
</feature>